<dbReference type="Gene3D" id="3.90.550.10">
    <property type="entry name" value="Spore Coat Polysaccharide Biosynthesis Protein SpsA, Chain A"/>
    <property type="match status" value="1"/>
</dbReference>
<dbReference type="AlphaFoldDB" id="A0A9W6RC59"/>
<comment type="caution">
    <text evidence="1">The sequence shown here is derived from an EMBL/GenBank/DDBJ whole genome shotgun (WGS) entry which is preliminary data.</text>
</comment>
<sequence>MTSRFVAVLAGDEVATPPGADPAEFRLAVLEDTYEVVAGLEFVTPVLALTGPDPEAEAITWPGTEIVRTTGLRPLLDALADLGADQAAVVAHDAPDLPSLLLGKLFRSLGGGEVALCPAKGGGLVALAARLPAPPWLEDVDLNTDDAPSRLRAAAARPGAVRSGPGWHRLRTPADLARLDPGLEGWDNTRILLGGA</sequence>
<dbReference type="Pfam" id="PF09837">
    <property type="entry name" value="DUF2064"/>
    <property type="match status" value="1"/>
</dbReference>
<name>A0A9W6RC59_9ACTN</name>
<proteinExistence type="predicted"/>
<dbReference type="InterPro" id="IPR029044">
    <property type="entry name" value="Nucleotide-diphossugar_trans"/>
</dbReference>
<evidence type="ECO:0000313" key="1">
    <source>
        <dbReference type="EMBL" id="GLY73121.1"/>
    </source>
</evidence>
<evidence type="ECO:0000313" key="2">
    <source>
        <dbReference type="Proteomes" id="UP001165135"/>
    </source>
</evidence>
<reference evidence="1" key="1">
    <citation type="submission" date="2023-03" db="EMBL/GenBank/DDBJ databases">
        <title>Actinoallomurus iriomotensis NBRC 103681.</title>
        <authorList>
            <person name="Ichikawa N."/>
            <person name="Sato H."/>
            <person name="Tonouchi N."/>
        </authorList>
    </citation>
    <scope>NUCLEOTIDE SEQUENCE</scope>
    <source>
        <strain evidence="1">NBRC 103681</strain>
    </source>
</reference>
<dbReference type="Proteomes" id="UP001165135">
    <property type="component" value="Unassembled WGS sequence"/>
</dbReference>
<dbReference type="EMBL" id="BSTJ01000001">
    <property type="protein sequence ID" value="GLY73121.1"/>
    <property type="molecule type" value="Genomic_DNA"/>
</dbReference>
<dbReference type="InterPro" id="IPR018641">
    <property type="entry name" value="Trfase_1_rSAM/seldom-assoc"/>
</dbReference>
<gene>
    <name evidence="1" type="ORF">Airi01_013880</name>
</gene>
<dbReference type="RefSeq" id="WP_285618370.1">
    <property type="nucleotide sequence ID" value="NZ_BSTJ01000001.1"/>
</dbReference>
<protein>
    <submittedName>
        <fullName evidence="1">Uncharacterized protein</fullName>
    </submittedName>
</protein>
<accession>A0A9W6RC59</accession>
<organism evidence="1 2">
    <name type="scientific">Actinoallomurus iriomotensis</name>
    <dbReference type="NCBI Taxonomy" id="478107"/>
    <lineage>
        <taxon>Bacteria</taxon>
        <taxon>Bacillati</taxon>
        <taxon>Actinomycetota</taxon>
        <taxon>Actinomycetes</taxon>
        <taxon>Streptosporangiales</taxon>
        <taxon>Thermomonosporaceae</taxon>
        <taxon>Actinoallomurus</taxon>
    </lineage>
</organism>
<dbReference type="SUPFAM" id="SSF53448">
    <property type="entry name" value="Nucleotide-diphospho-sugar transferases"/>
    <property type="match status" value="1"/>
</dbReference>